<comment type="caution">
    <text evidence="3">The sequence shown here is derived from an EMBL/GenBank/DDBJ whole genome shotgun (WGS) entry which is preliminary data.</text>
</comment>
<protein>
    <submittedName>
        <fullName evidence="3">Uncharacterized protein</fullName>
    </submittedName>
</protein>
<gene>
    <name evidence="3" type="ORF">PanWU01x14_186680</name>
</gene>
<keyword evidence="4" id="KW-1185">Reference proteome</keyword>
<evidence type="ECO:0000313" key="4">
    <source>
        <dbReference type="Proteomes" id="UP000237105"/>
    </source>
</evidence>
<dbReference type="EMBL" id="JXTB01000180">
    <property type="protein sequence ID" value="PON55716.1"/>
    <property type="molecule type" value="Genomic_DNA"/>
</dbReference>
<dbReference type="AlphaFoldDB" id="A0A2P5C3V7"/>
<feature type="chain" id="PRO_5015116146" evidence="2">
    <location>
        <begin position="20"/>
        <end position="109"/>
    </location>
</feature>
<proteinExistence type="predicted"/>
<organism evidence="3 4">
    <name type="scientific">Parasponia andersonii</name>
    <name type="common">Sponia andersonii</name>
    <dbReference type="NCBI Taxonomy" id="3476"/>
    <lineage>
        <taxon>Eukaryota</taxon>
        <taxon>Viridiplantae</taxon>
        <taxon>Streptophyta</taxon>
        <taxon>Embryophyta</taxon>
        <taxon>Tracheophyta</taxon>
        <taxon>Spermatophyta</taxon>
        <taxon>Magnoliopsida</taxon>
        <taxon>eudicotyledons</taxon>
        <taxon>Gunneridae</taxon>
        <taxon>Pentapetalae</taxon>
        <taxon>rosids</taxon>
        <taxon>fabids</taxon>
        <taxon>Rosales</taxon>
        <taxon>Cannabaceae</taxon>
        <taxon>Parasponia</taxon>
    </lineage>
</organism>
<name>A0A2P5C3V7_PARAD</name>
<accession>A0A2P5C3V7</accession>
<feature type="region of interest" description="Disordered" evidence="1">
    <location>
        <begin position="72"/>
        <end position="94"/>
    </location>
</feature>
<dbReference type="OrthoDB" id="10337462at2759"/>
<evidence type="ECO:0000256" key="2">
    <source>
        <dbReference type="SAM" id="SignalP"/>
    </source>
</evidence>
<dbReference type="Proteomes" id="UP000237105">
    <property type="component" value="Unassembled WGS sequence"/>
</dbReference>
<reference evidence="4" key="1">
    <citation type="submission" date="2016-06" db="EMBL/GenBank/DDBJ databases">
        <title>Parallel loss of symbiosis genes in relatives of nitrogen-fixing non-legume Parasponia.</title>
        <authorList>
            <person name="Van Velzen R."/>
            <person name="Holmer R."/>
            <person name="Bu F."/>
            <person name="Rutten L."/>
            <person name="Van Zeijl A."/>
            <person name="Liu W."/>
            <person name="Santuari L."/>
            <person name="Cao Q."/>
            <person name="Sharma T."/>
            <person name="Shen D."/>
            <person name="Roswanjaya Y."/>
            <person name="Wardhani T."/>
            <person name="Kalhor M.S."/>
            <person name="Jansen J."/>
            <person name="Van den Hoogen J."/>
            <person name="Gungor B."/>
            <person name="Hartog M."/>
            <person name="Hontelez J."/>
            <person name="Verver J."/>
            <person name="Yang W.-C."/>
            <person name="Schijlen E."/>
            <person name="Repin R."/>
            <person name="Schilthuizen M."/>
            <person name="Schranz E."/>
            <person name="Heidstra R."/>
            <person name="Miyata K."/>
            <person name="Fedorova E."/>
            <person name="Kohlen W."/>
            <person name="Bisseling T."/>
            <person name="Smit S."/>
            <person name="Geurts R."/>
        </authorList>
    </citation>
    <scope>NUCLEOTIDE SEQUENCE [LARGE SCALE GENOMIC DNA]</scope>
    <source>
        <strain evidence="4">cv. WU1-14</strain>
    </source>
</reference>
<evidence type="ECO:0000256" key="1">
    <source>
        <dbReference type="SAM" id="MobiDB-lite"/>
    </source>
</evidence>
<evidence type="ECO:0000313" key="3">
    <source>
        <dbReference type="EMBL" id="PON55716.1"/>
    </source>
</evidence>
<keyword evidence="2" id="KW-0732">Signal</keyword>
<dbReference type="STRING" id="3476.A0A2P5C3V7"/>
<feature type="signal peptide" evidence="2">
    <location>
        <begin position="1"/>
        <end position="19"/>
    </location>
</feature>
<sequence>MELFLLLVVLQLGSTKLLAREGMKPSKCWVIQDGGLSRSPQLTIMTNSCHFCNLSLVKKHHACSMQLLDDTQEQGQANRTDHPDNSQGYTNVDEPKCVTIAGEQPSEIG</sequence>